<comment type="caution">
    <text evidence="4">The sequence shown here is derived from an EMBL/GenBank/DDBJ whole genome shotgun (WGS) entry which is preliminary data.</text>
</comment>
<dbReference type="SUPFAM" id="SSF48403">
    <property type="entry name" value="Ankyrin repeat"/>
    <property type="match status" value="1"/>
</dbReference>
<dbReference type="AlphaFoldDB" id="A0AAV5HHX4"/>
<dbReference type="PROSITE" id="PS50088">
    <property type="entry name" value="ANK_REPEAT"/>
    <property type="match status" value="4"/>
</dbReference>
<dbReference type="EMBL" id="BPVZ01000001">
    <property type="protein sequence ID" value="GKU86430.1"/>
    <property type="molecule type" value="Genomic_DNA"/>
</dbReference>
<keyword evidence="1" id="KW-0677">Repeat</keyword>
<name>A0AAV5HHX4_9ROSI</name>
<feature type="repeat" description="ANK" evidence="3">
    <location>
        <begin position="94"/>
        <end position="126"/>
    </location>
</feature>
<dbReference type="PROSITE" id="PS50297">
    <property type="entry name" value="ANK_REP_REGION"/>
    <property type="match status" value="4"/>
</dbReference>
<dbReference type="PRINTS" id="PR01415">
    <property type="entry name" value="ANKYRIN"/>
</dbReference>
<proteinExistence type="predicted"/>
<dbReference type="Pfam" id="PF12796">
    <property type="entry name" value="Ank_2"/>
    <property type="match status" value="2"/>
</dbReference>
<dbReference type="Proteomes" id="UP001054252">
    <property type="component" value="Unassembled WGS sequence"/>
</dbReference>
<dbReference type="Gene3D" id="1.25.40.20">
    <property type="entry name" value="Ankyrin repeat-containing domain"/>
    <property type="match status" value="2"/>
</dbReference>
<organism evidence="4 5">
    <name type="scientific">Rubroshorea leprosula</name>
    <dbReference type="NCBI Taxonomy" id="152421"/>
    <lineage>
        <taxon>Eukaryota</taxon>
        <taxon>Viridiplantae</taxon>
        <taxon>Streptophyta</taxon>
        <taxon>Embryophyta</taxon>
        <taxon>Tracheophyta</taxon>
        <taxon>Spermatophyta</taxon>
        <taxon>Magnoliopsida</taxon>
        <taxon>eudicotyledons</taxon>
        <taxon>Gunneridae</taxon>
        <taxon>Pentapetalae</taxon>
        <taxon>rosids</taxon>
        <taxon>malvids</taxon>
        <taxon>Malvales</taxon>
        <taxon>Dipterocarpaceae</taxon>
        <taxon>Rubroshorea</taxon>
    </lineage>
</organism>
<keyword evidence="2 3" id="KW-0040">ANK repeat</keyword>
<evidence type="ECO:0000313" key="4">
    <source>
        <dbReference type="EMBL" id="GKU86430.1"/>
    </source>
</evidence>
<evidence type="ECO:0000256" key="2">
    <source>
        <dbReference type="ARBA" id="ARBA00023043"/>
    </source>
</evidence>
<evidence type="ECO:0000313" key="5">
    <source>
        <dbReference type="Proteomes" id="UP001054252"/>
    </source>
</evidence>
<evidence type="ECO:0000256" key="1">
    <source>
        <dbReference type="ARBA" id="ARBA00022737"/>
    </source>
</evidence>
<dbReference type="InterPro" id="IPR036770">
    <property type="entry name" value="Ankyrin_rpt-contain_sf"/>
</dbReference>
<reference evidence="4 5" key="1">
    <citation type="journal article" date="2021" name="Commun. Biol.">
        <title>The genome of Shorea leprosula (Dipterocarpaceae) highlights the ecological relevance of drought in aseasonal tropical rainforests.</title>
        <authorList>
            <person name="Ng K.K.S."/>
            <person name="Kobayashi M.J."/>
            <person name="Fawcett J.A."/>
            <person name="Hatakeyama M."/>
            <person name="Paape T."/>
            <person name="Ng C.H."/>
            <person name="Ang C.C."/>
            <person name="Tnah L.H."/>
            <person name="Lee C.T."/>
            <person name="Nishiyama T."/>
            <person name="Sese J."/>
            <person name="O'Brien M.J."/>
            <person name="Copetti D."/>
            <person name="Mohd Noor M.I."/>
            <person name="Ong R.C."/>
            <person name="Putra M."/>
            <person name="Sireger I.Z."/>
            <person name="Indrioko S."/>
            <person name="Kosugi Y."/>
            <person name="Izuno A."/>
            <person name="Isagi Y."/>
            <person name="Lee S.L."/>
            <person name="Shimizu K.K."/>
        </authorList>
    </citation>
    <scope>NUCLEOTIDE SEQUENCE [LARGE SCALE GENOMIC DNA]</scope>
    <source>
        <strain evidence="4">214</strain>
    </source>
</reference>
<dbReference type="InterPro" id="IPR002110">
    <property type="entry name" value="Ankyrin_rpt"/>
</dbReference>
<accession>A0AAV5HHX4</accession>
<dbReference type="SMART" id="SM00248">
    <property type="entry name" value="ANK"/>
    <property type="match status" value="5"/>
</dbReference>
<evidence type="ECO:0000256" key="3">
    <source>
        <dbReference type="PROSITE-ProRule" id="PRU00023"/>
    </source>
</evidence>
<dbReference type="PANTHER" id="PTHR24171">
    <property type="entry name" value="ANKYRIN REPEAT DOMAIN-CONTAINING PROTEIN 39-RELATED"/>
    <property type="match status" value="1"/>
</dbReference>
<feature type="repeat" description="ANK" evidence="3">
    <location>
        <begin position="52"/>
        <end position="74"/>
    </location>
</feature>
<dbReference type="PANTHER" id="PTHR24171:SF9">
    <property type="entry name" value="ANKYRIN REPEAT DOMAIN-CONTAINING PROTEIN 39"/>
    <property type="match status" value="1"/>
</dbReference>
<protein>
    <submittedName>
        <fullName evidence="4">Uncharacterized protein</fullName>
    </submittedName>
</protein>
<keyword evidence="5" id="KW-1185">Reference proteome</keyword>
<feature type="repeat" description="ANK" evidence="3">
    <location>
        <begin position="160"/>
        <end position="192"/>
    </location>
</feature>
<gene>
    <name evidence="4" type="ORF">SLEP1_g957</name>
</gene>
<feature type="repeat" description="ANK" evidence="3">
    <location>
        <begin position="128"/>
        <end position="160"/>
    </location>
</feature>
<sequence length="203" mass="21680">MASVPPLGKGEEPYRLFHAAYFGDLPLVKRLLNLLDAKDGLPEAIASIKDDDGATLLHVAAAGGQTKVCKYLVEEVKVDVDLREELDQKSFGSLGESPLHYASKCGHYRTAVYLLKKGANPNAAHAVIGLTPLHCAVSGGSKKLLKLLISKGANLNAVADCGTPLHLAAGCGNEDCVEVLLDNHADVRVMFYHILFQEHLGSV</sequence>